<evidence type="ECO:0000313" key="3">
    <source>
        <dbReference type="Proteomes" id="UP000507470"/>
    </source>
</evidence>
<gene>
    <name evidence="2" type="ORF">MCOR_18717</name>
</gene>
<organism evidence="2 3">
    <name type="scientific">Mytilus coruscus</name>
    <name type="common">Sea mussel</name>
    <dbReference type="NCBI Taxonomy" id="42192"/>
    <lineage>
        <taxon>Eukaryota</taxon>
        <taxon>Metazoa</taxon>
        <taxon>Spiralia</taxon>
        <taxon>Lophotrochozoa</taxon>
        <taxon>Mollusca</taxon>
        <taxon>Bivalvia</taxon>
        <taxon>Autobranchia</taxon>
        <taxon>Pteriomorphia</taxon>
        <taxon>Mytilida</taxon>
        <taxon>Mytiloidea</taxon>
        <taxon>Mytilidae</taxon>
        <taxon>Mytilinae</taxon>
        <taxon>Mytilus</taxon>
    </lineage>
</organism>
<dbReference type="EMBL" id="CACVKT020003289">
    <property type="protein sequence ID" value="CAC5382928.1"/>
    <property type="molecule type" value="Genomic_DNA"/>
</dbReference>
<name>A0A6J8BG32_MYTCO</name>
<protein>
    <submittedName>
        <fullName evidence="2">Uncharacterized protein</fullName>
    </submittedName>
</protein>
<sequence>MSNESSIKAEPSLNKYENRRQGNVIKTLSQEHFDTNCTNVKISVKIKSRSTKTSNEISRKRALSDKPSASEDGGYTDELFDEKKIKLDLPKFIQASEFVDEPISNVCLPKSEKTRDLKDSGDIETDAPEKTLKVALTQFENACNLEDSKYALKSLLCQHPLSAVHKSTEIYDLQDFPEPAKSADEENPEFALQEPGETIDFKNYTKKFPNNGTQKLTLRDSDTISNLEDRGDTVKLSDDSKFKLDLQKTGRSCDLTAIYDTRKNSDNEIPKKPSQACQNQLQSDCIPSSNPLGISSRSKSFDMFSSIHIDDELKNKLYKSIKDESYTECESLLASKPITDTLPLIALGLAKAVACGNQKMVNIIRSYILTNSSKIVTDFRNKYSAILENTTVWMGTKCSCVKTDAKKYEDEICDNPMPILIVETKTSKQKKVEENFQENFQDFPINVIVHRSLRNNESKTIAERMMPNPHKQLDRVPQFVAKRLFKKHSNLTMVCPSANKSIGFGSKEHKVIEMNCITLFCRIKGIIPYGEHHFPLQIKGVQTDVLEGTSHFTSAVHIGDKIHNCKGDIGTLGGFVKYYGIDTFLTCAHVIFGKSNISNLQRKDIHFNCHRINNDNKPEPVQCTLIRHILKYDTQESKMEDYNGDSAEEEEETSIDAALVLIQMPNILQDSTGACSGVCTNIAKHGITEDTQSSSEIASYATKPVELRIKLNGCSDSTGENLSALEEKQSQIFILWLKAVIAKEGLSSIYLNENFIDSDVEYSTAIALSAFSGEQKKLISLRKEEKSFILVPSHVKIDTNIMYNQFSIQNMDFQEGDSGTCIFASGTGSQEKGCIGMLVGKSTSGECIVTPMKEILKALEVDIKS</sequence>
<accession>A0A6J8BG32</accession>
<evidence type="ECO:0000256" key="1">
    <source>
        <dbReference type="SAM" id="MobiDB-lite"/>
    </source>
</evidence>
<reference evidence="2 3" key="1">
    <citation type="submission" date="2020-06" db="EMBL/GenBank/DDBJ databases">
        <authorList>
            <person name="Li R."/>
            <person name="Bekaert M."/>
        </authorList>
    </citation>
    <scope>NUCLEOTIDE SEQUENCE [LARGE SCALE GENOMIC DNA]</scope>
    <source>
        <strain evidence="3">wild</strain>
    </source>
</reference>
<dbReference type="OrthoDB" id="6134048at2759"/>
<proteinExistence type="predicted"/>
<evidence type="ECO:0000313" key="2">
    <source>
        <dbReference type="EMBL" id="CAC5382928.1"/>
    </source>
</evidence>
<dbReference type="AlphaFoldDB" id="A0A6J8BG32"/>
<keyword evidence="3" id="KW-1185">Reference proteome</keyword>
<dbReference type="Proteomes" id="UP000507470">
    <property type="component" value="Unassembled WGS sequence"/>
</dbReference>
<feature type="region of interest" description="Disordered" evidence="1">
    <location>
        <begin position="51"/>
        <end position="75"/>
    </location>
</feature>